<evidence type="ECO:0000256" key="2">
    <source>
        <dbReference type="ARBA" id="ARBA00023121"/>
    </source>
</evidence>
<dbReference type="SUPFAM" id="SSF82549">
    <property type="entry name" value="DAK1/DegV-like"/>
    <property type="match status" value="1"/>
</dbReference>
<reference evidence="3 5" key="2">
    <citation type="submission" date="2018-12" db="EMBL/GenBank/DDBJ databases">
        <title>A novel vanA-carrying plasmid in a clinical isolate of Enterococcus avium.</title>
        <authorList>
            <person name="Bernasconi O.J."/>
            <person name="Luzzaro F."/>
            <person name="Endimiani A."/>
        </authorList>
    </citation>
    <scope>NUCLEOTIDE SEQUENCE [LARGE SCALE GENOMIC DNA]</scope>
    <source>
        <strain evidence="3 5">LC0559/18</strain>
    </source>
</reference>
<name>A0A437ULT5_ENTAV</name>
<dbReference type="Gene3D" id="3.30.1180.10">
    <property type="match status" value="1"/>
</dbReference>
<dbReference type="PANTHER" id="PTHR33434:SF3">
    <property type="entry name" value="DEGV DOMAIN-CONTAINING PROTEIN YITS"/>
    <property type="match status" value="1"/>
</dbReference>
<dbReference type="Gene3D" id="3.40.50.10170">
    <property type="match status" value="1"/>
</dbReference>
<dbReference type="Pfam" id="PF02645">
    <property type="entry name" value="DegV"/>
    <property type="match status" value="1"/>
</dbReference>
<dbReference type="Proteomes" id="UP000316316">
    <property type="component" value="Unassembled WGS sequence"/>
</dbReference>
<dbReference type="InterPro" id="IPR043168">
    <property type="entry name" value="DegV_C"/>
</dbReference>
<dbReference type="RefSeq" id="WP_127978658.1">
    <property type="nucleotide sequence ID" value="NZ_CABGUH010000021.1"/>
</dbReference>
<protein>
    <submittedName>
        <fullName evidence="3">DegV family protein</fullName>
    </submittedName>
    <submittedName>
        <fullName evidence="4">Fatty acid-binding protein DegV</fullName>
    </submittedName>
</protein>
<evidence type="ECO:0000313" key="6">
    <source>
        <dbReference type="Proteomes" id="UP000316316"/>
    </source>
</evidence>
<reference evidence="4 6" key="1">
    <citation type="submission" date="2017-10" db="EMBL/GenBank/DDBJ databases">
        <title>FDA dAtabase for Regulatory Grade micrObial Sequences (FDA-ARGOS): Supporting development and validation of Infectious Disease Dx tests.</title>
        <authorList>
            <person name="Campos J."/>
            <person name="Goldberg B."/>
            <person name="Tallon L.J."/>
            <person name="Sadzewicz L."/>
            <person name="Sengamalay N."/>
            <person name="Ott S."/>
            <person name="Godinez A."/>
            <person name="Nagaraj S."/>
            <person name="Vyas G."/>
            <person name="Aluvathingal J."/>
            <person name="Nadendla S."/>
            <person name="Geyer C."/>
            <person name="Nandy P."/>
            <person name="Hobson J."/>
            <person name="Sichtig H."/>
        </authorList>
    </citation>
    <scope>NUCLEOTIDE SEQUENCE [LARGE SCALE GENOMIC DNA]</scope>
    <source>
        <strain evidence="4 6">FDAARGOS_185</strain>
    </source>
</reference>
<dbReference type="GO" id="GO:0008289">
    <property type="term" value="F:lipid binding"/>
    <property type="evidence" value="ECO:0007669"/>
    <property type="project" value="UniProtKB-KW"/>
</dbReference>
<evidence type="ECO:0000313" key="3">
    <source>
        <dbReference type="EMBL" id="RVU94617.1"/>
    </source>
</evidence>
<organism evidence="3 5">
    <name type="scientific">Enterococcus avium</name>
    <name type="common">Streptococcus avium</name>
    <dbReference type="NCBI Taxonomy" id="33945"/>
    <lineage>
        <taxon>Bacteria</taxon>
        <taxon>Bacillati</taxon>
        <taxon>Bacillota</taxon>
        <taxon>Bacilli</taxon>
        <taxon>Lactobacillales</taxon>
        <taxon>Enterococcaceae</taxon>
        <taxon>Enterococcus</taxon>
    </lineage>
</organism>
<evidence type="ECO:0000313" key="4">
    <source>
        <dbReference type="EMBL" id="TRZ34577.1"/>
    </source>
</evidence>
<dbReference type="InterPro" id="IPR050270">
    <property type="entry name" value="DegV_domain_contain"/>
</dbReference>
<evidence type="ECO:0000313" key="5">
    <source>
        <dbReference type="Proteomes" id="UP000288388"/>
    </source>
</evidence>
<dbReference type="PROSITE" id="PS51482">
    <property type="entry name" value="DEGV"/>
    <property type="match status" value="1"/>
</dbReference>
<dbReference type="Proteomes" id="UP000288388">
    <property type="component" value="Unassembled WGS sequence"/>
</dbReference>
<dbReference type="AlphaFoldDB" id="A0A437ULT5"/>
<comment type="function">
    <text evidence="1">May bind long-chain fatty acids, such as palmitate, and may play a role in lipid transport or fatty acid metabolism.</text>
</comment>
<accession>A0A437ULT5</accession>
<dbReference type="EMBL" id="RYZS01000001">
    <property type="protein sequence ID" value="RVU94617.1"/>
    <property type="molecule type" value="Genomic_DNA"/>
</dbReference>
<evidence type="ECO:0000256" key="1">
    <source>
        <dbReference type="ARBA" id="ARBA00003238"/>
    </source>
</evidence>
<sequence>MMNEKIAILVDSGTDVPREVIDNGPFFMVPLRIIFSDREYRDGIDISSDTIFPLIKKELPTTSLPDGELIHQVFDDIKAQGFTHVIIVTISSGLSGTYNALRVLGEHYEGLVFQSIDTKNVGIGAGILAIYAGDLVKEGKSFTEIITEVESKIPKTKIFFNVDTLEYLQKGGRIGLVSSLLGSALKLKPIISCNSDGIYYTVAKVRGLNKSIDKTLQLVKEHIGNHKRFNLAVTQADALETAEKIKQRLQELFPTAENIYFGKVSPALSVHTGPGSLGVVCQVLD</sequence>
<keyword evidence="2" id="KW-0446">Lipid-binding</keyword>
<proteinExistence type="predicted"/>
<dbReference type="NCBIfam" id="TIGR00762">
    <property type="entry name" value="DegV"/>
    <property type="match status" value="1"/>
</dbReference>
<gene>
    <name evidence="4" type="ORF">AUF17_10995</name>
    <name evidence="3" type="ORF">EK398_07010</name>
</gene>
<dbReference type="EMBL" id="PDXQ01000001">
    <property type="protein sequence ID" value="TRZ34577.1"/>
    <property type="molecule type" value="Genomic_DNA"/>
</dbReference>
<comment type="caution">
    <text evidence="3">The sequence shown here is derived from an EMBL/GenBank/DDBJ whole genome shotgun (WGS) entry which is preliminary data.</text>
</comment>
<dbReference type="PANTHER" id="PTHR33434">
    <property type="entry name" value="DEGV DOMAIN-CONTAINING PROTEIN DR_1986-RELATED"/>
    <property type="match status" value="1"/>
</dbReference>
<dbReference type="InterPro" id="IPR003797">
    <property type="entry name" value="DegV"/>
</dbReference>